<accession>A0A154WG05</accession>
<dbReference type="Proteomes" id="UP000076400">
    <property type="component" value="Unassembled WGS sequence"/>
</dbReference>
<evidence type="ECO:0000313" key="2">
    <source>
        <dbReference type="Proteomes" id="UP000076400"/>
    </source>
</evidence>
<dbReference type="AlphaFoldDB" id="A0A154WG05"/>
<reference evidence="1 2" key="1">
    <citation type="submission" date="2015-12" db="EMBL/GenBank/DDBJ databases">
        <title>Genome sequence of Oceanibaculum pacificum MCCC 1A02656.</title>
        <authorList>
            <person name="Lu L."/>
            <person name="Lai Q."/>
            <person name="Shao Z."/>
            <person name="Qian P."/>
        </authorList>
    </citation>
    <scope>NUCLEOTIDE SEQUENCE [LARGE SCALE GENOMIC DNA]</scope>
    <source>
        <strain evidence="1 2">MCCC 1A02656</strain>
    </source>
</reference>
<name>A0A154WG05_9PROT</name>
<gene>
    <name evidence="1" type="ORF">AUP43_04600</name>
</gene>
<protein>
    <submittedName>
        <fullName evidence="1">Uncharacterized protein</fullName>
    </submittedName>
</protein>
<organism evidence="1 2">
    <name type="scientific">Oceanibaculum pacificum</name>
    <dbReference type="NCBI Taxonomy" id="580166"/>
    <lineage>
        <taxon>Bacteria</taxon>
        <taxon>Pseudomonadati</taxon>
        <taxon>Pseudomonadota</taxon>
        <taxon>Alphaproteobacteria</taxon>
        <taxon>Rhodospirillales</taxon>
        <taxon>Oceanibaculaceae</taxon>
        <taxon>Oceanibaculum</taxon>
    </lineage>
</organism>
<dbReference type="RefSeq" id="WP_067552240.1">
    <property type="nucleotide sequence ID" value="NZ_LPXN01000024.1"/>
</dbReference>
<dbReference type="OrthoDB" id="9810005at2"/>
<sequence length="222" mass="24968">MSGQTILVHQPQCQGLFFLIAGFHQNLAIPDWEMLVQKTDAETFDPSVANEHGSNIVEASPIRFGNRCDIVDVRKPLVSKRKDGHLSSSLSFTLFGSDCIRHCMKFAGGYFAMQGLANKWRQADAREDILQSARDFHQAAVERETRARECLERMKVEDVPNGIRSCLSRGGRILGLPLDNAFLGTHALSAFLEWCDNHDLRAFIEVQNRDQALLLIAPKECR</sequence>
<proteinExistence type="predicted"/>
<evidence type="ECO:0000313" key="1">
    <source>
        <dbReference type="EMBL" id="KZD12439.1"/>
    </source>
</evidence>
<keyword evidence="2" id="KW-1185">Reference proteome</keyword>
<dbReference type="EMBL" id="LPXN01000024">
    <property type="protein sequence ID" value="KZD12439.1"/>
    <property type="molecule type" value="Genomic_DNA"/>
</dbReference>
<dbReference type="STRING" id="580166.AUP43_04600"/>
<comment type="caution">
    <text evidence="1">The sequence shown here is derived from an EMBL/GenBank/DDBJ whole genome shotgun (WGS) entry which is preliminary data.</text>
</comment>